<feature type="transmembrane region" description="Helical" evidence="7">
    <location>
        <begin position="45"/>
        <end position="61"/>
    </location>
</feature>
<evidence type="ECO:0000256" key="5">
    <source>
        <dbReference type="ARBA" id="ARBA00022989"/>
    </source>
</evidence>
<evidence type="ECO:0000256" key="3">
    <source>
        <dbReference type="ARBA" id="ARBA00022475"/>
    </source>
</evidence>
<dbReference type="GO" id="GO:0005886">
    <property type="term" value="C:plasma membrane"/>
    <property type="evidence" value="ECO:0007669"/>
    <property type="project" value="UniProtKB-SubCell"/>
</dbReference>
<evidence type="ECO:0000313" key="9">
    <source>
        <dbReference type="Proteomes" id="UP000282438"/>
    </source>
</evidence>
<evidence type="ECO:0000256" key="1">
    <source>
        <dbReference type="ARBA" id="ARBA00004651"/>
    </source>
</evidence>
<protein>
    <submittedName>
        <fullName evidence="8">Uncharacterized protein</fullName>
    </submittedName>
</protein>
<accession>A0A3S8ZX11</accession>
<dbReference type="InterPro" id="IPR002751">
    <property type="entry name" value="CbiM/NikMN"/>
</dbReference>
<proteinExistence type="predicted"/>
<feature type="transmembrane region" description="Helical" evidence="7">
    <location>
        <begin position="111"/>
        <end position="129"/>
    </location>
</feature>
<keyword evidence="2" id="KW-0813">Transport</keyword>
<dbReference type="GO" id="GO:0000041">
    <property type="term" value="P:transition metal ion transport"/>
    <property type="evidence" value="ECO:0007669"/>
    <property type="project" value="InterPro"/>
</dbReference>
<keyword evidence="9" id="KW-1185">Reference proteome</keyword>
<feature type="transmembrane region" description="Helical" evidence="7">
    <location>
        <begin position="185"/>
        <end position="207"/>
    </location>
</feature>
<keyword evidence="6 7" id="KW-0472">Membrane</keyword>
<dbReference type="Pfam" id="PF01891">
    <property type="entry name" value="CbiM"/>
    <property type="match status" value="1"/>
</dbReference>
<comment type="subcellular location">
    <subcellularLocation>
        <location evidence="1">Cell membrane</location>
        <topology evidence="1">Multi-pass membrane protein</topology>
    </subcellularLocation>
</comment>
<dbReference type="EMBL" id="CP034433">
    <property type="protein sequence ID" value="AZN38023.1"/>
    <property type="molecule type" value="Genomic_DNA"/>
</dbReference>
<name>A0A3S8ZX11_9NEIS</name>
<feature type="transmembrane region" description="Helical" evidence="7">
    <location>
        <begin position="67"/>
        <end position="83"/>
    </location>
</feature>
<sequence length="225" mass="25117">MANQMNLVAAPFANWLLLSTTLLSSLLILHAAARIPWFSLSQERLTGWFGASVFVLGFWQMRASIQPGLSFHLLGASALTMIAGRDKALLGLTAVLAADTVYGHAQWHSFGLAWLIVAFIPVTLTQYLFTWAQRALPANYFIYIFVNCFAASTLTMWLVGILTCSLLAASGAYSLDFLVSEQLPYYFLMGWPEGFSSGIYMSLLVIWRPQWVSTFDDAFYLTRKN</sequence>
<evidence type="ECO:0000256" key="2">
    <source>
        <dbReference type="ARBA" id="ARBA00022448"/>
    </source>
</evidence>
<dbReference type="AlphaFoldDB" id="A0A3S8ZX11"/>
<evidence type="ECO:0000256" key="4">
    <source>
        <dbReference type="ARBA" id="ARBA00022692"/>
    </source>
</evidence>
<feature type="transmembrane region" description="Helical" evidence="7">
    <location>
        <begin position="141"/>
        <end position="173"/>
    </location>
</feature>
<organism evidence="8 9">
    <name type="scientific">Iodobacter ciconiae</name>
    <dbReference type="NCBI Taxonomy" id="2496266"/>
    <lineage>
        <taxon>Bacteria</taxon>
        <taxon>Pseudomonadati</taxon>
        <taxon>Pseudomonadota</taxon>
        <taxon>Betaproteobacteria</taxon>
        <taxon>Neisseriales</taxon>
        <taxon>Chitinibacteraceae</taxon>
        <taxon>Iodobacter</taxon>
    </lineage>
</organism>
<dbReference type="KEGG" id="iod:EJO50_17065"/>
<keyword evidence="5 7" id="KW-1133">Transmembrane helix</keyword>
<keyword evidence="3" id="KW-1003">Cell membrane</keyword>
<gene>
    <name evidence="8" type="ORF">EJO50_17065</name>
</gene>
<keyword evidence="4 7" id="KW-0812">Transmembrane</keyword>
<evidence type="ECO:0000256" key="6">
    <source>
        <dbReference type="ARBA" id="ARBA00023136"/>
    </source>
</evidence>
<evidence type="ECO:0000256" key="7">
    <source>
        <dbReference type="SAM" id="Phobius"/>
    </source>
</evidence>
<dbReference type="Gene3D" id="1.10.1760.20">
    <property type="match status" value="1"/>
</dbReference>
<feature type="transmembrane region" description="Helical" evidence="7">
    <location>
        <begin position="12"/>
        <end position="33"/>
    </location>
</feature>
<dbReference type="Proteomes" id="UP000282438">
    <property type="component" value="Chromosome"/>
</dbReference>
<evidence type="ECO:0000313" key="8">
    <source>
        <dbReference type="EMBL" id="AZN38023.1"/>
    </source>
</evidence>
<reference evidence="8 9" key="1">
    <citation type="submission" date="2018-12" db="EMBL/GenBank/DDBJ databases">
        <title>Complete genome sequence of Iodobacter sp. H11R3.</title>
        <authorList>
            <person name="Bae J.-W."/>
        </authorList>
    </citation>
    <scope>NUCLEOTIDE SEQUENCE [LARGE SCALE GENOMIC DNA]</scope>
    <source>
        <strain evidence="8 9">H11R3</strain>
    </source>
</reference>
<dbReference type="OrthoDB" id="5297929at2"/>